<reference evidence="1 2" key="1">
    <citation type="submission" date="2012-10" db="EMBL/GenBank/DDBJ databases">
        <title>Complete genome sequence of Moumouvirus goulette.</title>
        <authorList>
            <person name="Fournous G."/>
            <person name="Bougalmi M."/>
            <person name="Colson P."/>
        </authorList>
    </citation>
    <scope>NUCLEOTIDE SEQUENCE [LARGE SCALE GENOMIC DNA]</scope>
</reference>
<dbReference type="EMBL" id="KC008572">
    <property type="protein sequence ID" value="AGF85355.1"/>
    <property type="molecule type" value="Genomic_DNA"/>
</dbReference>
<dbReference type="Proteomes" id="UP000241071">
    <property type="component" value="Segment"/>
</dbReference>
<accession>M1NMS8</accession>
<organism evidence="1 2">
    <name type="scientific">Moumouvirus goulette</name>
    <dbReference type="NCBI Taxonomy" id="1247379"/>
    <lineage>
        <taxon>Viruses</taxon>
        <taxon>Varidnaviria</taxon>
        <taxon>Bamfordvirae</taxon>
        <taxon>Nucleocytoviricota</taxon>
        <taxon>Megaviricetes</taxon>
        <taxon>Imitervirales</taxon>
        <taxon>Mimiviridae</taxon>
        <taxon>Megamimivirinae</taxon>
        <taxon>Moumouvirus</taxon>
        <taxon>Moumouvirus goulettemassiliense</taxon>
    </lineage>
</organism>
<keyword evidence="2" id="KW-1185">Reference proteome</keyword>
<gene>
    <name evidence="1" type="ORF">glt_00546</name>
</gene>
<sequence length="210" mass="24910">MNNNNFDEDFKRIEYQAKIIQCESEIKLLNELISHMYYKKAVLQYDLERYKKILKTIDKQHENNDNIVEIVNKFIGNSDEDYVNLVKKVFSNSENIIYLTRCVRYLGVNDKINGIGIVGRGKKWYELSEEEIVKAAHMIYNRFLVQQTGPHKFIHCHNDGIIECNWYPPFAYCFCDKKCVYWNTNKINWFTDINLNSTKPVGKAMCRHSN</sequence>
<dbReference type="InterPro" id="IPR043878">
    <property type="entry name" value="DUF5854"/>
</dbReference>
<dbReference type="Pfam" id="PF19172">
    <property type="entry name" value="DUF5854"/>
    <property type="match status" value="1"/>
</dbReference>
<evidence type="ECO:0000313" key="1">
    <source>
        <dbReference type="EMBL" id="AGF85355.1"/>
    </source>
</evidence>
<protein>
    <submittedName>
        <fullName evidence="1">Uncharacterized protein</fullName>
    </submittedName>
</protein>
<proteinExistence type="predicted"/>
<evidence type="ECO:0000313" key="2">
    <source>
        <dbReference type="Proteomes" id="UP000241071"/>
    </source>
</evidence>
<name>M1NMS8_9VIRU</name>